<evidence type="ECO:0000256" key="3">
    <source>
        <dbReference type="ARBA" id="ARBA00022806"/>
    </source>
</evidence>
<keyword evidence="1" id="KW-0547">Nucleotide-binding</keyword>
<dbReference type="InterPro" id="IPR011990">
    <property type="entry name" value="TPR-like_helical_dom_sf"/>
</dbReference>
<dbReference type="InterPro" id="IPR039904">
    <property type="entry name" value="TRANK1"/>
</dbReference>
<dbReference type="InterPro" id="IPR027417">
    <property type="entry name" value="P-loop_NTPase"/>
</dbReference>
<evidence type="ECO:0000256" key="2">
    <source>
        <dbReference type="ARBA" id="ARBA00022801"/>
    </source>
</evidence>
<feature type="non-terminal residue" evidence="6">
    <location>
        <position position="1"/>
    </location>
</feature>
<evidence type="ECO:0000256" key="4">
    <source>
        <dbReference type="ARBA" id="ARBA00022840"/>
    </source>
</evidence>
<sequence length="1315" mass="149847">QRQNKHPELSFRPVAPPRTFQLTVNYRSHAGIVNCAHSVIEVITRLWPHAIDLLDRERGTVDGLRPIFFTSWDSVENMQSKQFLFGDSQSSGGYIELGAQQCILVRNDTAKENLRKEVGDIGLILTLYESKGLEFNDVLLYNFFEDSTVAESQWRVVLNVMDRIRDAPPAPNLDRIRHASVCTELKFLYVAITRARNNIWIADCSTKGEPMRLLWTSKDQIQNCRLGTDTPRFAISSTPAEWEEQGRKLFDRQRFSQAKLCFERAYMPHEAAVARAYHLREQANEMPNGLRREITARKVAFLEVATAFMDCAKHGRGDAVKTYFRRAGESFEDAGDITKAISAYTEARCFNRVAELHRIAGEFDDAVATVQKHRHGIDVEVFERVINVARLFYFKKKQIDKAVRLFDDNHEKALGYLEDRGLHAERATVLESLEKFSEAAEIHLEEGRTSEAVALFLRDHKADRAIDCVLQGLWEIISFAVFPDIQDTSLSRLLSLASQAELSSVSKKNSDEISVLLAIANREISKLQKLGQSFFERHNSALTLLCLDHYFQNHPRIQALQTNALAEHLQLFHVYVKLLYHFAFNFEPCNSLEAEKLFGFRREGENNYLIRQGTFLHHALAPSNSSSDGKFLLTGSNFRAIFRQSLRDRLAKRVREENAMCRVAKAFQGPCPIFAIFTDCSCPLQHIPPGRLDSRQYRLRVRIHLQQILIYHSLHNIEADDSERRYWISRLYAELNPPSYQLGSAHNLDFRLIPEAEAALQIVKEWVKSSIYTVEFAPETDFLTRTVQLALMAFQFDAKHAMSYLTRAPFMVDPRKPLKYQRPPQGHYIVADFFSALEDKETWGLSAGIVFLQRIITSRLLIQVNVLCDVAEYLCAGLIVADCQKSGPLHGITLPRSWLVKRATTPGGLRSDQDTNYFWVFAESLVELLKPVCSGVGAVDHLLCENKNLGDPTLDYMISNIFLARIFRCLCLLAYNFRNDWLRDYVFTSITSLRRRDFIPRLTFLYVHANSWTGLTWVVRSSTADGSALDEMVQLLHPLRGPPRAMPDVRQILYKNIEDIPRLLGSSPSATTNPARVQAEIKEEGGNVYDDGEASTDRRLPEDVDIDVPAIPELVARSEEELAAAAKIRKAILRAHRRAVQRKRGTGKASLAAQLAEFFTECRDESVAMDRPDHLYRIYFLGPLPHLLLSLDIVGTRAQKEKKQALKEYGSAEHQGLEDVDRKLTAVRQVTTHIIVIEIQKALKPTAEIHVRRNVNELKRRAEEAISLLEDLPFTAPPGLREHLGVASKAFVQTWTTVTRRAKPKPSLNTEEEMY</sequence>
<dbReference type="PANTHER" id="PTHR21529">
    <property type="entry name" value="MAMMARY TURMOR VIRUS RECEPTOR HOMOLOG 1, 2 MTVR1, 2"/>
    <property type="match status" value="1"/>
</dbReference>
<feature type="domain" description="UvrD-like helicase C-terminal" evidence="5">
    <location>
        <begin position="123"/>
        <end position="204"/>
    </location>
</feature>
<evidence type="ECO:0000313" key="7">
    <source>
        <dbReference type="Proteomes" id="UP001215280"/>
    </source>
</evidence>
<dbReference type="SUPFAM" id="SSF48452">
    <property type="entry name" value="TPR-like"/>
    <property type="match status" value="1"/>
</dbReference>
<keyword evidence="3" id="KW-0347">Helicase</keyword>
<organism evidence="6 7">
    <name type="scientific">Mycena maculata</name>
    <dbReference type="NCBI Taxonomy" id="230809"/>
    <lineage>
        <taxon>Eukaryota</taxon>
        <taxon>Fungi</taxon>
        <taxon>Dikarya</taxon>
        <taxon>Basidiomycota</taxon>
        <taxon>Agaricomycotina</taxon>
        <taxon>Agaricomycetes</taxon>
        <taxon>Agaricomycetidae</taxon>
        <taxon>Agaricales</taxon>
        <taxon>Marasmiineae</taxon>
        <taxon>Mycenaceae</taxon>
        <taxon>Mycena</taxon>
    </lineage>
</organism>
<gene>
    <name evidence="6" type="ORF">DFH07DRAFT_762888</name>
</gene>
<keyword evidence="2" id="KW-0378">Hydrolase</keyword>
<dbReference type="GO" id="GO:0005524">
    <property type="term" value="F:ATP binding"/>
    <property type="evidence" value="ECO:0007669"/>
    <property type="project" value="UniProtKB-KW"/>
</dbReference>
<proteinExistence type="predicted"/>
<dbReference type="Pfam" id="PF13361">
    <property type="entry name" value="UvrD_C"/>
    <property type="match status" value="1"/>
</dbReference>
<comment type="caution">
    <text evidence="6">The sequence shown here is derived from an EMBL/GenBank/DDBJ whole genome shotgun (WGS) entry which is preliminary data.</text>
</comment>
<keyword evidence="7" id="KW-1185">Reference proteome</keyword>
<dbReference type="GO" id="GO:0016787">
    <property type="term" value="F:hydrolase activity"/>
    <property type="evidence" value="ECO:0007669"/>
    <property type="project" value="UniProtKB-KW"/>
</dbReference>
<evidence type="ECO:0000313" key="6">
    <source>
        <dbReference type="EMBL" id="KAJ7715028.1"/>
    </source>
</evidence>
<dbReference type="GO" id="GO:0004386">
    <property type="term" value="F:helicase activity"/>
    <property type="evidence" value="ECO:0007669"/>
    <property type="project" value="UniProtKB-KW"/>
</dbReference>
<dbReference type="Proteomes" id="UP001215280">
    <property type="component" value="Unassembled WGS sequence"/>
</dbReference>
<dbReference type="Gene3D" id="3.40.50.300">
    <property type="entry name" value="P-loop containing nucleotide triphosphate hydrolases"/>
    <property type="match status" value="1"/>
</dbReference>
<dbReference type="InterPro" id="IPR014017">
    <property type="entry name" value="DNA_helicase_UvrD-like_C"/>
</dbReference>
<evidence type="ECO:0000256" key="1">
    <source>
        <dbReference type="ARBA" id="ARBA00022741"/>
    </source>
</evidence>
<name>A0AAD7H971_9AGAR</name>
<keyword evidence="4" id="KW-0067">ATP-binding</keyword>
<accession>A0AAD7H971</accession>
<reference evidence="6" key="1">
    <citation type="submission" date="2023-03" db="EMBL/GenBank/DDBJ databases">
        <title>Massive genome expansion in bonnet fungi (Mycena s.s.) driven by repeated elements and novel gene families across ecological guilds.</title>
        <authorList>
            <consortium name="Lawrence Berkeley National Laboratory"/>
            <person name="Harder C.B."/>
            <person name="Miyauchi S."/>
            <person name="Viragh M."/>
            <person name="Kuo A."/>
            <person name="Thoen E."/>
            <person name="Andreopoulos B."/>
            <person name="Lu D."/>
            <person name="Skrede I."/>
            <person name="Drula E."/>
            <person name="Henrissat B."/>
            <person name="Morin E."/>
            <person name="Kohler A."/>
            <person name="Barry K."/>
            <person name="LaButti K."/>
            <person name="Morin E."/>
            <person name="Salamov A."/>
            <person name="Lipzen A."/>
            <person name="Mereny Z."/>
            <person name="Hegedus B."/>
            <person name="Baldrian P."/>
            <person name="Stursova M."/>
            <person name="Weitz H."/>
            <person name="Taylor A."/>
            <person name="Grigoriev I.V."/>
            <person name="Nagy L.G."/>
            <person name="Martin F."/>
            <person name="Kauserud H."/>
        </authorList>
    </citation>
    <scope>NUCLEOTIDE SEQUENCE</scope>
    <source>
        <strain evidence="6">CBHHK188m</strain>
    </source>
</reference>
<dbReference type="PANTHER" id="PTHR21529:SF4">
    <property type="entry name" value="TPR AND ANKYRIN REPEAT-CONTAINING PROTEIN 1"/>
    <property type="match status" value="1"/>
</dbReference>
<dbReference type="EMBL" id="JARJLG010000357">
    <property type="protein sequence ID" value="KAJ7715028.1"/>
    <property type="molecule type" value="Genomic_DNA"/>
</dbReference>
<protein>
    <recommendedName>
        <fullName evidence="5">UvrD-like helicase C-terminal domain-containing protein</fullName>
    </recommendedName>
</protein>
<evidence type="ECO:0000259" key="5">
    <source>
        <dbReference type="Pfam" id="PF13361"/>
    </source>
</evidence>
<dbReference type="Gene3D" id="1.25.40.10">
    <property type="entry name" value="Tetratricopeptide repeat domain"/>
    <property type="match status" value="1"/>
</dbReference>
<dbReference type="SUPFAM" id="SSF52540">
    <property type="entry name" value="P-loop containing nucleoside triphosphate hydrolases"/>
    <property type="match status" value="1"/>
</dbReference>